<accession>A0A672MSR3</accession>
<dbReference type="Gene3D" id="3.90.810.10">
    <property type="entry name" value="CRIB domain"/>
    <property type="match status" value="1"/>
</dbReference>
<evidence type="ECO:0000313" key="12">
    <source>
        <dbReference type="Ensembl" id="ENSSGRP00000040950.1"/>
    </source>
</evidence>
<evidence type="ECO:0000256" key="2">
    <source>
        <dbReference type="ARBA" id="ARBA00004245"/>
    </source>
</evidence>
<evidence type="ECO:0000256" key="9">
    <source>
        <dbReference type="ARBA" id="ARBA00023212"/>
    </source>
</evidence>
<protein>
    <submittedName>
        <fullName evidence="12">CDC42 small effector 2</fullName>
    </submittedName>
</protein>
<proteinExistence type="inferred from homology"/>
<comment type="similarity">
    <text evidence="3">Belongs to the CDC42SE/SPEC family.</text>
</comment>
<dbReference type="InterPro" id="IPR036936">
    <property type="entry name" value="CRIB_dom_sf"/>
</dbReference>
<keyword evidence="7" id="KW-0472">Membrane</keyword>
<evidence type="ECO:0000256" key="8">
    <source>
        <dbReference type="ARBA" id="ARBA00023139"/>
    </source>
</evidence>
<keyword evidence="6" id="KW-0133">Cell shape</keyword>
<dbReference type="GO" id="GO:0035023">
    <property type="term" value="P:regulation of Rho protein signal transduction"/>
    <property type="evidence" value="ECO:0007669"/>
    <property type="project" value="InterPro"/>
</dbReference>
<comment type="subcellular location">
    <subcellularLocation>
        <location evidence="1">Cell membrane</location>
        <topology evidence="1">Lipid-anchor</topology>
    </subcellularLocation>
    <subcellularLocation>
        <location evidence="2">Cytoplasm</location>
        <location evidence="2">Cytoskeleton</location>
    </subcellularLocation>
</comment>
<evidence type="ECO:0000256" key="6">
    <source>
        <dbReference type="ARBA" id="ARBA00022960"/>
    </source>
</evidence>
<dbReference type="InParanoid" id="A0A672MSR3"/>
<reference evidence="12" key="2">
    <citation type="submission" date="2025-09" db="UniProtKB">
        <authorList>
            <consortium name="Ensembl"/>
        </authorList>
    </citation>
    <scope>IDENTIFICATION</scope>
</reference>
<evidence type="ECO:0000256" key="3">
    <source>
        <dbReference type="ARBA" id="ARBA00005720"/>
    </source>
</evidence>
<dbReference type="GO" id="GO:0031267">
    <property type="term" value="F:small GTPase binding"/>
    <property type="evidence" value="ECO:0007669"/>
    <property type="project" value="InterPro"/>
</dbReference>
<dbReference type="Pfam" id="PF00786">
    <property type="entry name" value="PBD"/>
    <property type="match status" value="1"/>
</dbReference>
<evidence type="ECO:0000256" key="1">
    <source>
        <dbReference type="ARBA" id="ARBA00004193"/>
    </source>
</evidence>
<keyword evidence="5" id="KW-0963">Cytoplasm</keyword>
<evidence type="ECO:0000256" key="4">
    <source>
        <dbReference type="ARBA" id="ARBA00022475"/>
    </source>
</evidence>
<feature type="domain" description="CRIB" evidence="11">
    <location>
        <begin position="29"/>
        <end position="42"/>
    </location>
</feature>
<dbReference type="GO" id="GO:0008360">
    <property type="term" value="P:regulation of cell shape"/>
    <property type="evidence" value="ECO:0007669"/>
    <property type="project" value="UniProtKB-KW"/>
</dbReference>
<dbReference type="GO" id="GO:0005856">
    <property type="term" value="C:cytoskeleton"/>
    <property type="evidence" value="ECO:0007669"/>
    <property type="project" value="UniProtKB-SubCell"/>
</dbReference>
<evidence type="ECO:0000256" key="5">
    <source>
        <dbReference type="ARBA" id="ARBA00022490"/>
    </source>
</evidence>
<dbReference type="PANTHER" id="PTHR13502">
    <property type="entry name" value="CDC42 SMALL EFFECTOR PROTEIN HOMOLOG"/>
    <property type="match status" value="1"/>
</dbReference>
<dbReference type="PROSITE" id="PS50108">
    <property type="entry name" value="CRIB"/>
    <property type="match status" value="1"/>
</dbReference>
<dbReference type="CDD" id="cd00132">
    <property type="entry name" value="CRIB"/>
    <property type="match status" value="1"/>
</dbReference>
<keyword evidence="9" id="KW-0206">Cytoskeleton</keyword>
<reference evidence="12" key="1">
    <citation type="submission" date="2025-08" db="UniProtKB">
        <authorList>
            <consortium name="Ensembl"/>
        </authorList>
    </citation>
    <scope>IDENTIFICATION</scope>
</reference>
<keyword evidence="10" id="KW-0449">Lipoprotein</keyword>
<dbReference type="InterPro" id="IPR000095">
    <property type="entry name" value="CRIB_dom"/>
</dbReference>
<gene>
    <name evidence="12" type="primary">cdc42se2</name>
</gene>
<dbReference type="Ensembl" id="ENSSGRT00000043898.1">
    <property type="protein sequence ID" value="ENSSGRP00000040950.1"/>
    <property type="gene ID" value="ENSSGRG00000022307.1"/>
</dbReference>
<dbReference type="GO" id="GO:0005886">
    <property type="term" value="C:plasma membrane"/>
    <property type="evidence" value="ECO:0007669"/>
    <property type="project" value="UniProtKB-SubCell"/>
</dbReference>
<evidence type="ECO:0000313" key="13">
    <source>
        <dbReference type="Proteomes" id="UP000472262"/>
    </source>
</evidence>
<keyword evidence="8" id="KW-0564">Palmitate</keyword>
<dbReference type="InterPro" id="IPR039056">
    <property type="entry name" value="SPEC"/>
</dbReference>
<keyword evidence="4" id="KW-1003">Cell membrane</keyword>
<dbReference type="PANTHER" id="PTHR13502:SF4">
    <property type="entry name" value="CDC42 SMALL EFFECTOR PROTEIN 2"/>
    <property type="match status" value="1"/>
</dbReference>
<evidence type="ECO:0000256" key="10">
    <source>
        <dbReference type="ARBA" id="ARBA00023288"/>
    </source>
</evidence>
<keyword evidence="13" id="KW-1185">Reference proteome</keyword>
<name>A0A672MSR3_SINGR</name>
<dbReference type="AlphaFoldDB" id="A0A672MSR3"/>
<evidence type="ECO:0000256" key="7">
    <source>
        <dbReference type="ARBA" id="ARBA00023136"/>
    </source>
</evidence>
<sequence length="93" mass="10291">MSEFWLCFNCCIAEQPQPKRRRRIDRSMIGEPTNFVHTAHVGSGDIFSGMNSGPVMSCFCSLVPLQQLPTCPGGNFSLHSSPANTWTVVRSMV</sequence>
<dbReference type="Proteomes" id="UP000472262">
    <property type="component" value="Unassembled WGS sequence"/>
</dbReference>
<organism evidence="12 13">
    <name type="scientific">Sinocyclocheilus grahami</name>
    <name type="common">Dianchi golden-line fish</name>
    <name type="synonym">Barbus grahami</name>
    <dbReference type="NCBI Taxonomy" id="75366"/>
    <lineage>
        <taxon>Eukaryota</taxon>
        <taxon>Metazoa</taxon>
        <taxon>Chordata</taxon>
        <taxon>Craniata</taxon>
        <taxon>Vertebrata</taxon>
        <taxon>Euteleostomi</taxon>
        <taxon>Actinopterygii</taxon>
        <taxon>Neopterygii</taxon>
        <taxon>Teleostei</taxon>
        <taxon>Ostariophysi</taxon>
        <taxon>Cypriniformes</taxon>
        <taxon>Cyprinidae</taxon>
        <taxon>Cyprininae</taxon>
        <taxon>Sinocyclocheilus</taxon>
    </lineage>
</organism>
<dbReference type="FunCoup" id="A0A672MSR3">
    <property type="interactions" value="1202"/>
</dbReference>
<evidence type="ECO:0000259" key="11">
    <source>
        <dbReference type="PROSITE" id="PS50108"/>
    </source>
</evidence>